<organism evidence="1">
    <name type="scientific">viral metagenome</name>
    <dbReference type="NCBI Taxonomy" id="1070528"/>
    <lineage>
        <taxon>unclassified sequences</taxon>
        <taxon>metagenomes</taxon>
        <taxon>organismal metagenomes</taxon>
    </lineage>
</organism>
<name>A0A6C0EA68_9ZZZZ</name>
<sequence length="34" mass="3996">MDKSKNISINHFVDKIEDIGVEHVDLLLDIMERK</sequence>
<proteinExistence type="predicted"/>
<protein>
    <submittedName>
        <fullName evidence="1">Uncharacterized protein</fullName>
    </submittedName>
</protein>
<dbReference type="EMBL" id="MN739778">
    <property type="protein sequence ID" value="QHT26077.1"/>
    <property type="molecule type" value="Genomic_DNA"/>
</dbReference>
<accession>A0A6C0EA68</accession>
<dbReference type="AlphaFoldDB" id="A0A6C0EA68"/>
<reference evidence="1" key="1">
    <citation type="journal article" date="2020" name="Nature">
        <title>Giant virus diversity and host interactions through global metagenomics.</title>
        <authorList>
            <person name="Schulz F."/>
            <person name="Roux S."/>
            <person name="Paez-Espino D."/>
            <person name="Jungbluth S."/>
            <person name="Walsh D.A."/>
            <person name="Denef V.J."/>
            <person name="McMahon K.D."/>
            <person name="Konstantinidis K.T."/>
            <person name="Eloe-Fadrosh E.A."/>
            <person name="Kyrpides N.C."/>
            <person name="Woyke T."/>
        </authorList>
    </citation>
    <scope>NUCLEOTIDE SEQUENCE</scope>
    <source>
        <strain evidence="1">GVMAG-M-3300023179-27</strain>
    </source>
</reference>
<evidence type="ECO:0000313" key="1">
    <source>
        <dbReference type="EMBL" id="QHT26077.1"/>
    </source>
</evidence>